<dbReference type="InterPro" id="IPR053271">
    <property type="entry name" value="DDT_domain"/>
</dbReference>
<dbReference type="PROSITE" id="PS51136">
    <property type="entry name" value="WAC"/>
    <property type="match status" value="1"/>
</dbReference>
<dbReference type="GO" id="GO:0000785">
    <property type="term" value="C:chromatin"/>
    <property type="evidence" value="ECO:0007669"/>
    <property type="project" value="UniProtKB-ARBA"/>
</dbReference>
<dbReference type="GO" id="GO:0005634">
    <property type="term" value="C:nucleus"/>
    <property type="evidence" value="ECO:0007669"/>
    <property type="project" value="UniProtKB-SubCell"/>
</dbReference>
<sequence>MPLYKRKPFALVEKPEDLKPQELVFQIRFTKEIFRSYNEYLKRINLYRKRVWTCKATGKGNLTYEEALVSEDKASKRIQNIPTQYIAPVLRDVQFTVICRVMIAITEIDNKNLSIKCVIQVDASICGKVNVLHAEFKRSGQFNCCKVTRQYEIAWLDSDHKRSGKALVNGDELTGKNPPFSKRVLKSFIKDSTYRIAMIREENSGNGDGCGGWVSSLLFFLLCLLNKNPEDHSIRYPIEDLLVRPTEEDRLLMERPSPCRDFSVPMDYVGDALMVWDFCASFGRLLNLSPFSLEDFENSLCYKDATPLLIVESYSALLRLLVKDNGKFAMTIEKKKRKPKRGHYGLLEIRVKLAIFRELVAQALETDTIKDKLDEYIEERQALAATRRDEALDEGRKRREEKERRKSEATGKEVKEERQVKSGEGIHSIANEVTPDKSDGKVLSQQNHSSRNSENEGDGTSKKNAKKQKKEFLEREIEKRFIRTSPLGKDKNYCRYWFFRRDGRIFVESSDSTQWGYYQTKEELDALIGSLNAKGVRERALKKQMQKFYNKICSELQKRSKEETQQIEMEEALVRRSTRVRAPPRENPALAFLKYVNKWKEL</sequence>
<evidence type="ECO:0000313" key="7">
    <source>
        <dbReference type="EMBL" id="KAK4393709.1"/>
    </source>
</evidence>
<accession>A0AAE2BQ72</accession>
<evidence type="ECO:0000256" key="1">
    <source>
        <dbReference type="ARBA" id="ARBA00004123"/>
    </source>
</evidence>
<dbReference type="Pfam" id="PF02791">
    <property type="entry name" value="DDT"/>
    <property type="match status" value="1"/>
</dbReference>
<dbReference type="Pfam" id="PF15613">
    <property type="entry name" value="WSD"/>
    <property type="match status" value="1"/>
</dbReference>
<dbReference type="SMART" id="SM00571">
    <property type="entry name" value="DDT"/>
    <property type="match status" value="1"/>
</dbReference>
<dbReference type="EMBL" id="JACGWL010000010">
    <property type="protein sequence ID" value="KAK4393709.1"/>
    <property type="molecule type" value="Genomic_DNA"/>
</dbReference>
<dbReference type="AlphaFoldDB" id="A0AAE2BQ72"/>
<keyword evidence="8" id="KW-1185">Reference proteome</keyword>
<name>A0AAE2BQ72_9LAMI</name>
<reference evidence="7" key="1">
    <citation type="submission" date="2020-06" db="EMBL/GenBank/DDBJ databases">
        <authorList>
            <person name="Li T."/>
            <person name="Hu X."/>
            <person name="Zhang T."/>
            <person name="Song X."/>
            <person name="Zhang H."/>
            <person name="Dai N."/>
            <person name="Sheng W."/>
            <person name="Hou X."/>
            <person name="Wei L."/>
        </authorList>
    </citation>
    <scope>NUCLEOTIDE SEQUENCE</scope>
    <source>
        <strain evidence="7">K16</strain>
        <tissue evidence="7">Leaf</tissue>
    </source>
</reference>
<feature type="region of interest" description="Disordered" evidence="4">
    <location>
        <begin position="387"/>
        <end position="470"/>
    </location>
</feature>
<keyword evidence="2 3" id="KW-0539">Nucleus</keyword>
<evidence type="ECO:0000256" key="2">
    <source>
        <dbReference type="ARBA" id="ARBA00023242"/>
    </source>
</evidence>
<dbReference type="PANTHER" id="PTHR15546:SF2">
    <property type="entry name" value="DDT DOMAIN-CONTAINING PROTEIN DDB_G0282237"/>
    <property type="match status" value="1"/>
</dbReference>
<evidence type="ECO:0000259" key="5">
    <source>
        <dbReference type="PROSITE" id="PS50827"/>
    </source>
</evidence>
<comment type="subcellular location">
    <subcellularLocation>
        <location evidence="1 3">Nucleus</location>
    </subcellularLocation>
</comment>
<evidence type="ECO:0000313" key="8">
    <source>
        <dbReference type="Proteomes" id="UP001289374"/>
    </source>
</evidence>
<evidence type="ECO:0000256" key="3">
    <source>
        <dbReference type="PROSITE-ProRule" id="PRU00475"/>
    </source>
</evidence>
<feature type="compositionally biased region" description="Polar residues" evidence="4">
    <location>
        <begin position="443"/>
        <end position="452"/>
    </location>
</feature>
<protein>
    <submittedName>
        <fullName evidence="7">DDT domain-containing protein DDB</fullName>
    </submittedName>
</protein>
<feature type="compositionally biased region" description="Basic and acidic residues" evidence="4">
    <location>
        <begin position="387"/>
        <end position="421"/>
    </location>
</feature>
<dbReference type="PANTHER" id="PTHR15546">
    <property type="entry name" value="BROMODOMAIN ADJACENT TO ZINC FINGER DOMAIN, 2A"/>
    <property type="match status" value="1"/>
</dbReference>
<dbReference type="InterPro" id="IPR018501">
    <property type="entry name" value="DDT_dom"/>
</dbReference>
<organism evidence="7 8">
    <name type="scientific">Sesamum angolense</name>
    <dbReference type="NCBI Taxonomy" id="2727404"/>
    <lineage>
        <taxon>Eukaryota</taxon>
        <taxon>Viridiplantae</taxon>
        <taxon>Streptophyta</taxon>
        <taxon>Embryophyta</taxon>
        <taxon>Tracheophyta</taxon>
        <taxon>Spermatophyta</taxon>
        <taxon>Magnoliopsida</taxon>
        <taxon>eudicotyledons</taxon>
        <taxon>Gunneridae</taxon>
        <taxon>Pentapetalae</taxon>
        <taxon>asterids</taxon>
        <taxon>lamiids</taxon>
        <taxon>Lamiales</taxon>
        <taxon>Pedaliaceae</taxon>
        <taxon>Sesamum</taxon>
    </lineage>
</organism>
<evidence type="ECO:0000259" key="6">
    <source>
        <dbReference type="PROSITE" id="PS51136"/>
    </source>
</evidence>
<dbReference type="InterPro" id="IPR013136">
    <property type="entry name" value="WSTF_Acf1_Cbp146"/>
</dbReference>
<dbReference type="Proteomes" id="UP001289374">
    <property type="component" value="Unassembled WGS sequence"/>
</dbReference>
<gene>
    <name evidence="7" type="ORF">Sango_1841700</name>
</gene>
<dbReference type="Pfam" id="PF10537">
    <property type="entry name" value="WAC_Acf1_DNA_bd"/>
    <property type="match status" value="1"/>
</dbReference>
<reference evidence="7" key="2">
    <citation type="journal article" date="2024" name="Plant">
        <title>Genomic evolution and insights into agronomic trait innovations of Sesamum species.</title>
        <authorList>
            <person name="Miao H."/>
            <person name="Wang L."/>
            <person name="Qu L."/>
            <person name="Liu H."/>
            <person name="Sun Y."/>
            <person name="Le M."/>
            <person name="Wang Q."/>
            <person name="Wei S."/>
            <person name="Zheng Y."/>
            <person name="Lin W."/>
            <person name="Duan Y."/>
            <person name="Cao H."/>
            <person name="Xiong S."/>
            <person name="Wang X."/>
            <person name="Wei L."/>
            <person name="Li C."/>
            <person name="Ma Q."/>
            <person name="Ju M."/>
            <person name="Zhao R."/>
            <person name="Li G."/>
            <person name="Mu C."/>
            <person name="Tian Q."/>
            <person name="Mei H."/>
            <person name="Zhang T."/>
            <person name="Gao T."/>
            <person name="Zhang H."/>
        </authorList>
    </citation>
    <scope>NUCLEOTIDE SEQUENCE</scope>
    <source>
        <strain evidence="7">K16</strain>
    </source>
</reference>
<dbReference type="InterPro" id="IPR028941">
    <property type="entry name" value="WHIM2_dom"/>
</dbReference>
<feature type="domain" description="WAC" evidence="6">
    <location>
        <begin position="22"/>
        <end position="135"/>
    </location>
</feature>
<proteinExistence type="predicted"/>
<comment type="caution">
    <text evidence="7">The sequence shown here is derived from an EMBL/GenBank/DDBJ whole genome shotgun (WGS) entry which is preliminary data.</text>
</comment>
<evidence type="ECO:0000256" key="4">
    <source>
        <dbReference type="SAM" id="MobiDB-lite"/>
    </source>
</evidence>
<feature type="domain" description="DDT" evidence="5">
    <location>
        <begin position="266"/>
        <end position="327"/>
    </location>
</feature>
<dbReference type="PROSITE" id="PS50827">
    <property type="entry name" value="DDT"/>
    <property type="match status" value="1"/>
</dbReference>